<gene>
    <name evidence="3" type="ordered locus">Cst_c04330</name>
</gene>
<dbReference type="KEGG" id="css:Cst_c04330"/>
<dbReference type="InterPro" id="IPR001387">
    <property type="entry name" value="Cro/C1-type_HTH"/>
</dbReference>
<keyword evidence="4" id="KW-1185">Reference proteome</keyword>
<dbReference type="SMART" id="SM00530">
    <property type="entry name" value="HTH_XRE"/>
    <property type="match status" value="1"/>
</dbReference>
<dbReference type="Gene3D" id="1.10.10.2910">
    <property type="match status" value="1"/>
</dbReference>
<reference evidence="3 4" key="1">
    <citation type="journal article" date="2013" name="Genome Announc.">
        <title>Complete genome sequence of Clostridium stercorarium subsp. stercorarium strain DSM 8532, a thermophilic degrader of plant cell wall fibers.</title>
        <authorList>
            <person name="Poehlein A."/>
            <person name="Zverlov V.V."/>
            <person name="Daniel R."/>
            <person name="Schwarz W.H."/>
            <person name="Liebl W."/>
        </authorList>
    </citation>
    <scope>NUCLEOTIDE SEQUENCE [LARGE SCALE GENOMIC DNA]</scope>
    <source>
        <strain evidence="4">ATCC 35414 / DSM 8532 / NCIMB 11754</strain>
    </source>
</reference>
<dbReference type="Proteomes" id="UP000011220">
    <property type="component" value="Chromosome"/>
</dbReference>
<dbReference type="PROSITE" id="PS50943">
    <property type="entry name" value="HTH_CROC1"/>
    <property type="match status" value="1"/>
</dbReference>
<dbReference type="PANTHER" id="PTHR43236:SF1">
    <property type="entry name" value="BLL7220 PROTEIN"/>
    <property type="match status" value="1"/>
</dbReference>
<dbReference type="PATRIC" id="fig|1121335.3.peg.418"/>
<dbReference type="SUPFAM" id="SSF47413">
    <property type="entry name" value="lambda repressor-like DNA-binding domains"/>
    <property type="match status" value="1"/>
</dbReference>
<evidence type="ECO:0000313" key="4">
    <source>
        <dbReference type="Proteomes" id="UP000011220"/>
    </source>
</evidence>
<dbReference type="GO" id="GO:0003677">
    <property type="term" value="F:DNA binding"/>
    <property type="evidence" value="ECO:0007669"/>
    <property type="project" value="InterPro"/>
</dbReference>
<feature type="domain" description="HTH cro/C1-type" evidence="2">
    <location>
        <begin position="12"/>
        <end position="66"/>
    </location>
</feature>
<dbReference type="KEGG" id="csd:Clst_0414"/>
<comment type="similarity">
    <text evidence="1">Belongs to the short-chain fatty acyl-CoA assimilation regulator (ScfR) family.</text>
</comment>
<dbReference type="InterPro" id="IPR010982">
    <property type="entry name" value="Lambda_DNA-bd_dom_sf"/>
</dbReference>
<evidence type="ECO:0000256" key="1">
    <source>
        <dbReference type="ARBA" id="ARBA00007227"/>
    </source>
</evidence>
<dbReference type="Gene3D" id="1.10.260.40">
    <property type="entry name" value="lambda repressor-like DNA-binding domains"/>
    <property type="match status" value="1"/>
</dbReference>
<dbReference type="eggNOG" id="COG1476">
    <property type="taxonomic scope" value="Bacteria"/>
</dbReference>
<dbReference type="Pfam" id="PF06114">
    <property type="entry name" value="Peptidase_M78"/>
    <property type="match status" value="1"/>
</dbReference>
<dbReference type="RefSeq" id="WP_015358151.1">
    <property type="nucleotide sequence ID" value="NC_020134.1"/>
</dbReference>
<dbReference type="CDD" id="cd00093">
    <property type="entry name" value="HTH_XRE"/>
    <property type="match status" value="1"/>
</dbReference>
<evidence type="ECO:0000259" key="2">
    <source>
        <dbReference type="PROSITE" id="PS50943"/>
    </source>
</evidence>
<dbReference type="AlphaFoldDB" id="L7VHE2"/>
<proteinExistence type="inferred from homology"/>
<evidence type="ECO:0000313" key="3">
    <source>
        <dbReference type="EMBL" id="AGC67455.1"/>
    </source>
</evidence>
<dbReference type="PANTHER" id="PTHR43236">
    <property type="entry name" value="ANTITOXIN HIGA1"/>
    <property type="match status" value="1"/>
</dbReference>
<protein>
    <recommendedName>
        <fullName evidence="2">HTH cro/C1-type domain-containing protein</fullName>
    </recommendedName>
</protein>
<sequence>MDNVAKIIGSNIRHLIEQNNVPISDIAQKIGVTRQTMSKYLNGESIIDSEKLFIIANYFGKPITYFLEKEHDEELSFMFRAHNPSANISMDEINRIQSRMEKVYEAYRLAGEKMFYIPEQYNLEFELERRDIPEDIEKIIERIANEQRDILDVGESVGKDLIKCFEAKGINIIFEKMNNPKLWGISAFHPKKGCFIFVNDDEDISEERKIFSMVHEYAHLIFHRDQYKKSQDSLQYSDFRSEITEKIANLFAGYFLIPRDCLKRHEHLLKNGITFGDLLFIKRELQVSLQALIYALRNYGYISEETQKKVMEKLYKYGYGTKEPRGMSYIPKNEKFFAIVRSLYFKEIIGESKVAELLNLKVKEARKKIKEWMENEWFGNEEQVQALI</sequence>
<dbReference type="InterPro" id="IPR010359">
    <property type="entry name" value="IrrE_HExxH"/>
</dbReference>
<name>L7VHE2_THES1</name>
<dbReference type="eggNOG" id="COG2856">
    <property type="taxonomic scope" value="Bacteria"/>
</dbReference>
<dbReference type="EMBL" id="CP004044">
    <property type="protein sequence ID" value="AGC67455.1"/>
    <property type="molecule type" value="Genomic_DNA"/>
</dbReference>
<accession>L7VHE2</accession>
<organism evidence="3 4">
    <name type="scientific">Thermoclostridium stercorarium (strain ATCC 35414 / DSM 8532 / NCIMB 11754)</name>
    <name type="common">Clostridium stercorarium</name>
    <dbReference type="NCBI Taxonomy" id="1121335"/>
    <lineage>
        <taxon>Bacteria</taxon>
        <taxon>Bacillati</taxon>
        <taxon>Bacillota</taxon>
        <taxon>Clostridia</taxon>
        <taxon>Eubacteriales</taxon>
        <taxon>Oscillospiraceae</taxon>
        <taxon>Thermoclostridium</taxon>
    </lineage>
</organism>
<dbReference type="Pfam" id="PF01381">
    <property type="entry name" value="HTH_3"/>
    <property type="match status" value="1"/>
</dbReference>
<dbReference type="STRING" id="1121335.Cst_c04330"/>
<dbReference type="InterPro" id="IPR052345">
    <property type="entry name" value="Rad_response_metalloprotease"/>
</dbReference>